<evidence type="ECO:0000313" key="2">
    <source>
        <dbReference type="EMBL" id="EXC03775.1"/>
    </source>
</evidence>
<evidence type="ECO:0000256" key="1">
    <source>
        <dbReference type="SAM" id="MobiDB-lite"/>
    </source>
</evidence>
<proteinExistence type="predicted"/>
<sequence length="88" mass="10495">MPAIAKLDSPIQSGRKENLERETPEEEIEREREREILKLKLQRRERKRGMKEKKDDQRGVRSLLFFFVSSLLPLSPELLKFNFVNIGR</sequence>
<dbReference type="EMBL" id="KE345390">
    <property type="protein sequence ID" value="EXC03775.1"/>
    <property type="molecule type" value="Genomic_DNA"/>
</dbReference>
<feature type="region of interest" description="Disordered" evidence="1">
    <location>
        <begin position="1"/>
        <end position="28"/>
    </location>
</feature>
<accession>W9SEU5</accession>
<protein>
    <submittedName>
        <fullName evidence="2">Uncharacterized protein</fullName>
    </submittedName>
</protein>
<reference evidence="3" key="1">
    <citation type="submission" date="2013-01" db="EMBL/GenBank/DDBJ databases">
        <title>Draft Genome Sequence of a Mulberry Tree, Morus notabilis C.K. Schneid.</title>
        <authorList>
            <person name="He N."/>
            <person name="Zhao S."/>
        </authorList>
    </citation>
    <scope>NUCLEOTIDE SEQUENCE</scope>
</reference>
<gene>
    <name evidence="2" type="ORF">L484_001931</name>
</gene>
<dbReference type="Proteomes" id="UP000030645">
    <property type="component" value="Unassembled WGS sequence"/>
</dbReference>
<dbReference type="AlphaFoldDB" id="W9SEU5"/>
<keyword evidence="3" id="KW-1185">Reference proteome</keyword>
<evidence type="ECO:0000313" key="3">
    <source>
        <dbReference type="Proteomes" id="UP000030645"/>
    </source>
</evidence>
<organism evidence="2 3">
    <name type="scientific">Morus notabilis</name>
    <dbReference type="NCBI Taxonomy" id="981085"/>
    <lineage>
        <taxon>Eukaryota</taxon>
        <taxon>Viridiplantae</taxon>
        <taxon>Streptophyta</taxon>
        <taxon>Embryophyta</taxon>
        <taxon>Tracheophyta</taxon>
        <taxon>Spermatophyta</taxon>
        <taxon>Magnoliopsida</taxon>
        <taxon>eudicotyledons</taxon>
        <taxon>Gunneridae</taxon>
        <taxon>Pentapetalae</taxon>
        <taxon>rosids</taxon>
        <taxon>fabids</taxon>
        <taxon>Rosales</taxon>
        <taxon>Moraceae</taxon>
        <taxon>Moreae</taxon>
        <taxon>Morus</taxon>
    </lineage>
</organism>
<name>W9SEU5_9ROSA</name>